<feature type="chain" id="PRO_5026663956" evidence="2">
    <location>
        <begin position="25"/>
        <end position="200"/>
    </location>
</feature>
<feature type="signal peptide" evidence="2">
    <location>
        <begin position="1"/>
        <end position="24"/>
    </location>
</feature>
<evidence type="ECO:0000256" key="2">
    <source>
        <dbReference type="SAM" id="SignalP"/>
    </source>
</evidence>
<sequence length="200" mass="19613">MRSAVIVGLGLGVAALLFSAPALADQPAPDPAVTDPAGGPPPPYVPPRSGIGSVLAQSDAAPAGPLGLPDLSSYTPGLLLGQNAVPSAPGAQVPVAAPDLRAFDSAYLLPQNVAPAAPGHGVQAEGIGPTPQDPSTGRLAFLRRVHTMYSDGDLAGALLGQVPDEQLGQPLPGTAPAPGIYLPPGLGLNSPDPAVPAPPG</sequence>
<name>A0A6N4W4L8_9MYCO</name>
<accession>A0A6N4W4L8</accession>
<dbReference type="RefSeq" id="WP_163804282.1">
    <property type="nucleotide sequence ID" value="NZ_AP022620.1"/>
</dbReference>
<keyword evidence="4" id="KW-1185">Reference proteome</keyword>
<gene>
    <name evidence="3" type="ORF">MANY_22230</name>
</gene>
<organism evidence="3 4">
    <name type="scientific">Mycolicibacterium anyangense</name>
    <dbReference type="NCBI Taxonomy" id="1431246"/>
    <lineage>
        <taxon>Bacteria</taxon>
        <taxon>Bacillati</taxon>
        <taxon>Actinomycetota</taxon>
        <taxon>Actinomycetes</taxon>
        <taxon>Mycobacteriales</taxon>
        <taxon>Mycobacteriaceae</taxon>
        <taxon>Mycolicibacterium</taxon>
    </lineage>
</organism>
<reference evidence="3 4" key="1">
    <citation type="journal article" date="2019" name="Emerg. Microbes Infect.">
        <title>Comprehensive subspecies identification of 175 nontuberculous mycobacteria species based on 7547 genomic profiles.</title>
        <authorList>
            <person name="Matsumoto Y."/>
            <person name="Kinjo T."/>
            <person name="Motooka D."/>
            <person name="Nabeya D."/>
            <person name="Jung N."/>
            <person name="Uechi K."/>
            <person name="Horii T."/>
            <person name="Iida T."/>
            <person name="Fujita J."/>
            <person name="Nakamura S."/>
        </authorList>
    </citation>
    <scope>NUCLEOTIDE SEQUENCE [LARGE SCALE GENOMIC DNA]</scope>
    <source>
        <strain evidence="3 4">JCM 30275</strain>
    </source>
</reference>
<evidence type="ECO:0000313" key="4">
    <source>
        <dbReference type="Proteomes" id="UP000467249"/>
    </source>
</evidence>
<proteinExistence type="predicted"/>
<dbReference type="Proteomes" id="UP000467249">
    <property type="component" value="Chromosome"/>
</dbReference>
<feature type="region of interest" description="Disordered" evidence="1">
    <location>
        <begin position="26"/>
        <end position="52"/>
    </location>
</feature>
<dbReference type="AlphaFoldDB" id="A0A6N4W4L8"/>
<dbReference type="KEGG" id="many:MANY_22230"/>
<keyword evidence="2" id="KW-0732">Signal</keyword>
<feature type="region of interest" description="Disordered" evidence="1">
    <location>
        <begin position="164"/>
        <end position="200"/>
    </location>
</feature>
<evidence type="ECO:0000256" key="1">
    <source>
        <dbReference type="SAM" id="MobiDB-lite"/>
    </source>
</evidence>
<feature type="compositionally biased region" description="Low complexity" evidence="1">
    <location>
        <begin position="26"/>
        <end position="37"/>
    </location>
</feature>
<protein>
    <submittedName>
        <fullName evidence="3">Uncharacterized protein</fullName>
    </submittedName>
</protein>
<evidence type="ECO:0000313" key="3">
    <source>
        <dbReference type="EMBL" id="BBZ76886.1"/>
    </source>
</evidence>
<dbReference type="EMBL" id="AP022620">
    <property type="protein sequence ID" value="BBZ76886.1"/>
    <property type="molecule type" value="Genomic_DNA"/>
</dbReference>